<proteinExistence type="predicted"/>
<reference evidence="2 3" key="1">
    <citation type="submission" date="2019-05" db="EMBL/GenBank/DDBJ databases">
        <title>Another draft genome of Portunus trituberculatus and its Hox gene families provides insights of decapod evolution.</title>
        <authorList>
            <person name="Jeong J.-H."/>
            <person name="Song I."/>
            <person name="Kim S."/>
            <person name="Choi T."/>
            <person name="Kim D."/>
            <person name="Ryu S."/>
            <person name="Kim W."/>
        </authorList>
    </citation>
    <scope>NUCLEOTIDE SEQUENCE [LARGE SCALE GENOMIC DNA]</scope>
    <source>
        <tissue evidence="2">Muscle</tissue>
    </source>
</reference>
<comment type="caution">
    <text evidence="2">The sequence shown here is derived from an EMBL/GenBank/DDBJ whole genome shotgun (WGS) entry which is preliminary data.</text>
</comment>
<dbReference type="Proteomes" id="UP000324222">
    <property type="component" value="Unassembled WGS sequence"/>
</dbReference>
<keyword evidence="3" id="KW-1185">Reference proteome</keyword>
<evidence type="ECO:0000313" key="3">
    <source>
        <dbReference type="Proteomes" id="UP000324222"/>
    </source>
</evidence>
<sequence>MKNLETSKSEGRKAALSSREPSVQQLSDPSSRLRSVCPGRLAACWSPPAPAFVISPLSSTLSPHRLQ</sequence>
<evidence type="ECO:0000256" key="1">
    <source>
        <dbReference type="SAM" id="MobiDB-lite"/>
    </source>
</evidence>
<dbReference type="AlphaFoldDB" id="A0A5B7EZD5"/>
<feature type="compositionally biased region" description="Polar residues" evidence="1">
    <location>
        <begin position="19"/>
        <end position="33"/>
    </location>
</feature>
<organism evidence="2 3">
    <name type="scientific">Portunus trituberculatus</name>
    <name type="common">Swimming crab</name>
    <name type="synonym">Neptunus trituberculatus</name>
    <dbReference type="NCBI Taxonomy" id="210409"/>
    <lineage>
        <taxon>Eukaryota</taxon>
        <taxon>Metazoa</taxon>
        <taxon>Ecdysozoa</taxon>
        <taxon>Arthropoda</taxon>
        <taxon>Crustacea</taxon>
        <taxon>Multicrustacea</taxon>
        <taxon>Malacostraca</taxon>
        <taxon>Eumalacostraca</taxon>
        <taxon>Eucarida</taxon>
        <taxon>Decapoda</taxon>
        <taxon>Pleocyemata</taxon>
        <taxon>Brachyura</taxon>
        <taxon>Eubrachyura</taxon>
        <taxon>Portunoidea</taxon>
        <taxon>Portunidae</taxon>
        <taxon>Portuninae</taxon>
        <taxon>Portunus</taxon>
    </lineage>
</organism>
<dbReference type="EMBL" id="VSRR010004051">
    <property type="protein sequence ID" value="MPC38378.1"/>
    <property type="molecule type" value="Genomic_DNA"/>
</dbReference>
<feature type="region of interest" description="Disordered" evidence="1">
    <location>
        <begin position="1"/>
        <end position="33"/>
    </location>
</feature>
<gene>
    <name evidence="2" type="ORF">E2C01_031884</name>
</gene>
<name>A0A5B7EZD5_PORTR</name>
<protein>
    <submittedName>
        <fullName evidence="2">Uncharacterized protein</fullName>
    </submittedName>
</protein>
<accession>A0A5B7EZD5</accession>
<feature type="compositionally biased region" description="Basic and acidic residues" evidence="1">
    <location>
        <begin position="1"/>
        <end position="13"/>
    </location>
</feature>
<evidence type="ECO:0000313" key="2">
    <source>
        <dbReference type="EMBL" id="MPC38378.1"/>
    </source>
</evidence>